<dbReference type="FunFam" id="3.40.50.300:FF:001531">
    <property type="entry name" value="Endonuclease MutS2"/>
    <property type="match status" value="1"/>
</dbReference>
<evidence type="ECO:0000256" key="4">
    <source>
        <dbReference type="ARBA" id="ARBA00022759"/>
    </source>
</evidence>
<feature type="region of interest" description="Disordered" evidence="10">
    <location>
        <begin position="605"/>
        <end position="631"/>
    </location>
</feature>
<keyword evidence="13" id="KW-1185">Reference proteome</keyword>
<feature type="domain" description="Smr" evidence="11">
    <location>
        <begin position="753"/>
        <end position="828"/>
    </location>
</feature>
<proteinExistence type="inferred from homology"/>
<dbReference type="PANTHER" id="PTHR48466">
    <property type="entry name" value="OS10G0509000 PROTEIN-RELATED"/>
    <property type="match status" value="1"/>
</dbReference>
<reference evidence="12 13" key="1">
    <citation type="submission" date="2014-07" db="EMBL/GenBank/DDBJ databases">
        <title>Porphyromonadaceae bacterium OUH 308042 = ATCC BAA-2681 = DSM 28342 draft genome.</title>
        <authorList>
            <person name="Sydenham T.V."/>
            <person name="Hasman H."/>
            <person name="Justensen U.S."/>
        </authorList>
    </citation>
    <scope>NUCLEOTIDE SEQUENCE [LARGE SCALE GENOMIC DNA]</scope>
    <source>
        <strain evidence="12 13">OUH 308042</strain>
    </source>
</reference>
<name>A0A0C3RHE0_9PORP</name>
<dbReference type="AlphaFoldDB" id="A0A0C3RHE0"/>
<comment type="caution">
    <text evidence="12">The sequence shown here is derived from an EMBL/GenBank/DDBJ whole genome shotgun (WGS) entry which is preliminary data.</text>
</comment>
<evidence type="ECO:0000313" key="12">
    <source>
        <dbReference type="EMBL" id="KIO46636.1"/>
    </source>
</evidence>
<feature type="binding site" evidence="9">
    <location>
        <begin position="342"/>
        <end position="349"/>
    </location>
    <ligand>
        <name>ATP</name>
        <dbReference type="ChEBI" id="CHEBI:30616"/>
    </ligand>
</feature>
<evidence type="ECO:0000256" key="7">
    <source>
        <dbReference type="ARBA" id="ARBA00022884"/>
    </source>
</evidence>
<dbReference type="EC" id="3.6.4.-" evidence="9"/>
<dbReference type="GO" id="GO:0140664">
    <property type="term" value="F:ATP-dependent DNA damage sensor activity"/>
    <property type="evidence" value="ECO:0007669"/>
    <property type="project" value="InterPro"/>
</dbReference>
<dbReference type="GO" id="GO:0019843">
    <property type="term" value="F:rRNA binding"/>
    <property type="evidence" value="ECO:0007669"/>
    <property type="project" value="UniProtKB-UniRule"/>
</dbReference>
<dbReference type="InterPro" id="IPR002625">
    <property type="entry name" value="Smr_dom"/>
</dbReference>
<comment type="function">
    <text evidence="9">Acts as a ribosome collision sensor, splitting the ribosome into its 2 subunits. Detects stalled/collided 70S ribosomes which it binds and splits by an ATP-hydrolysis driven conformational change. Acts upstream of the ribosome quality control system (RQC), a ribosome-associated complex that mediates the extraction of incompletely synthesized nascent chains from stalled ribosomes and their subsequent degradation. Probably generates substrates for RQC.</text>
</comment>
<dbReference type="Pfam" id="PF00488">
    <property type="entry name" value="MutS_V"/>
    <property type="match status" value="1"/>
</dbReference>
<keyword evidence="2 9" id="KW-0699">rRNA-binding</keyword>
<dbReference type="PIRSF" id="PIRSF005814">
    <property type="entry name" value="MutS_YshD"/>
    <property type="match status" value="1"/>
</dbReference>
<dbReference type="EC" id="3.1.-.-" evidence="9"/>
<evidence type="ECO:0000259" key="11">
    <source>
        <dbReference type="PROSITE" id="PS50828"/>
    </source>
</evidence>
<keyword evidence="4 9" id="KW-0255">Endonuclease</keyword>
<dbReference type="SMART" id="SM00534">
    <property type="entry name" value="MUTSac"/>
    <property type="match status" value="1"/>
</dbReference>
<dbReference type="HAMAP" id="MF_00092">
    <property type="entry name" value="MutS2"/>
    <property type="match status" value="1"/>
</dbReference>
<keyword evidence="5 9" id="KW-0378">Hydrolase</keyword>
<dbReference type="SUPFAM" id="SSF48334">
    <property type="entry name" value="DNA repair protein MutS, domain III"/>
    <property type="match status" value="1"/>
</dbReference>
<dbReference type="GO" id="GO:0043023">
    <property type="term" value="F:ribosomal large subunit binding"/>
    <property type="evidence" value="ECO:0007669"/>
    <property type="project" value="UniProtKB-UniRule"/>
</dbReference>
<dbReference type="InterPro" id="IPR000432">
    <property type="entry name" value="DNA_mismatch_repair_MutS_C"/>
</dbReference>
<keyword evidence="6 9" id="KW-0067">ATP-binding</keyword>
<dbReference type="PANTHER" id="PTHR48466:SF2">
    <property type="entry name" value="OS10G0509000 PROTEIN"/>
    <property type="match status" value="1"/>
</dbReference>
<dbReference type="OrthoDB" id="9808166at2"/>
<dbReference type="SMART" id="SM00533">
    <property type="entry name" value="MUTSd"/>
    <property type="match status" value="1"/>
</dbReference>
<evidence type="ECO:0000256" key="1">
    <source>
        <dbReference type="ARBA" id="ARBA00022722"/>
    </source>
</evidence>
<evidence type="ECO:0000256" key="6">
    <source>
        <dbReference type="ARBA" id="ARBA00022840"/>
    </source>
</evidence>
<dbReference type="FunFam" id="3.30.1370.110:FF:000004">
    <property type="entry name" value="Endonuclease MutS2"/>
    <property type="match status" value="1"/>
</dbReference>
<dbReference type="CDD" id="cd06503">
    <property type="entry name" value="ATP-synt_Fo_b"/>
    <property type="match status" value="1"/>
</dbReference>
<keyword evidence="8 9" id="KW-0238">DNA-binding</keyword>
<evidence type="ECO:0000256" key="3">
    <source>
        <dbReference type="ARBA" id="ARBA00022741"/>
    </source>
</evidence>
<dbReference type="GO" id="GO:0006298">
    <property type="term" value="P:mismatch repair"/>
    <property type="evidence" value="ECO:0007669"/>
    <property type="project" value="InterPro"/>
</dbReference>
<keyword evidence="1 9" id="KW-0540">Nuclease</keyword>
<dbReference type="SUPFAM" id="SSF160443">
    <property type="entry name" value="SMR domain-like"/>
    <property type="match status" value="1"/>
</dbReference>
<dbReference type="Pfam" id="PF01713">
    <property type="entry name" value="Smr"/>
    <property type="match status" value="1"/>
</dbReference>
<dbReference type="EMBL" id="JPIU01000025">
    <property type="protein sequence ID" value="KIO46636.1"/>
    <property type="molecule type" value="Genomic_DNA"/>
</dbReference>
<feature type="region of interest" description="Disordered" evidence="10">
    <location>
        <begin position="643"/>
        <end position="672"/>
    </location>
</feature>
<dbReference type="RefSeq" id="WP_041504779.1">
    <property type="nucleotide sequence ID" value="NZ_JPIU01000025.1"/>
</dbReference>
<evidence type="ECO:0000256" key="8">
    <source>
        <dbReference type="ARBA" id="ARBA00023125"/>
    </source>
</evidence>
<dbReference type="InterPro" id="IPR005747">
    <property type="entry name" value="MutS2"/>
</dbReference>
<gene>
    <name evidence="9" type="primary">mutS2</name>
    <name evidence="9" type="synonym">rqcU</name>
    <name evidence="12" type="ORF">BA92_01865</name>
</gene>
<protein>
    <recommendedName>
        <fullName evidence="9">Endonuclease MutS2</fullName>
        <ecNumber evidence="9">3.1.-.-</ecNumber>
    </recommendedName>
    <alternativeName>
        <fullName evidence="9">Ribosome-associated protein quality control-upstream factor</fullName>
        <shortName evidence="9">RQC-upstream factor</shortName>
        <shortName evidence="9">RqcU</shortName>
        <ecNumber evidence="9">3.6.4.-</ecNumber>
    </alternativeName>
</protein>
<evidence type="ECO:0000256" key="9">
    <source>
        <dbReference type="HAMAP-Rule" id="MF_00092"/>
    </source>
</evidence>
<comment type="subunit">
    <text evidence="9">Homodimer. Binds to stalled ribosomes, contacting rRNA.</text>
</comment>
<dbReference type="Gene3D" id="3.30.1370.110">
    <property type="match status" value="1"/>
</dbReference>
<feature type="compositionally biased region" description="Basic and acidic residues" evidence="10">
    <location>
        <begin position="605"/>
        <end position="627"/>
    </location>
</feature>
<dbReference type="InterPro" id="IPR027417">
    <property type="entry name" value="P-loop_NTPase"/>
</dbReference>
<dbReference type="PROSITE" id="PS50828">
    <property type="entry name" value="SMR"/>
    <property type="match status" value="1"/>
</dbReference>
<dbReference type="GO" id="GO:0004519">
    <property type="term" value="F:endonuclease activity"/>
    <property type="evidence" value="ECO:0007669"/>
    <property type="project" value="UniProtKB-UniRule"/>
</dbReference>
<dbReference type="Gene3D" id="3.40.50.300">
    <property type="entry name" value="P-loop containing nucleotide triphosphate hydrolases"/>
    <property type="match status" value="1"/>
</dbReference>
<dbReference type="GO" id="GO:0016887">
    <property type="term" value="F:ATP hydrolysis activity"/>
    <property type="evidence" value="ECO:0007669"/>
    <property type="project" value="InterPro"/>
</dbReference>
<dbReference type="GO" id="GO:0072344">
    <property type="term" value="P:rescue of stalled ribosome"/>
    <property type="evidence" value="ECO:0007669"/>
    <property type="project" value="UniProtKB-UniRule"/>
</dbReference>
<evidence type="ECO:0000256" key="10">
    <source>
        <dbReference type="SAM" id="MobiDB-lite"/>
    </source>
</evidence>
<dbReference type="NCBIfam" id="TIGR01069">
    <property type="entry name" value="mutS2"/>
    <property type="match status" value="1"/>
</dbReference>
<keyword evidence="3 9" id="KW-0547">Nucleotide-binding</keyword>
<dbReference type="Proteomes" id="UP000031980">
    <property type="component" value="Unassembled WGS sequence"/>
</dbReference>
<evidence type="ECO:0000313" key="13">
    <source>
        <dbReference type="Proteomes" id="UP000031980"/>
    </source>
</evidence>
<dbReference type="InterPro" id="IPR036063">
    <property type="entry name" value="Smr_dom_sf"/>
</dbReference>
<dbReference type="GO" id="GO:0005524">
    <property type="term" value="F:ATP binding"/>
    <property type="evidence" value="ECO:0007669"/>
    <property type="project" value="UniProtKB-UniRule"/>
</dbReference>
<dbReference type="InterPro" id="IPR007696">
    <property type="entry name" value="DNA_mismatch_repair_MutS_core"/>
</dbReference>
<keyword evidence="7 9" id="KW-0694">RNA-binding</keyword>
<dbReference type="SUPFAM" id="SSF52540">
    <property type="entry name" value="P-loop containing nucleoside triphosphate hydrolases"/>
    <property type="match status" value="1"/>
</dbReference>
<feature type="compositionally biased region" description="Polar residues" evidence="10">
    <location>
        <begin position="654"/>
        <end position="663"/>
    </location>
</feature>
<dbReference type="InterPro" id="IPR045076">
    <property type="entry name" value="MutS"/>
</dbReference>
<evidence type="ECO:0000256" key="5">
    <source>
        <dbReference type="ARBA" id="ARBA00022801"/>
    </source>
</evidence>
<organism evidence="12 13">
    <name type="scientific">Sanguibacteroides justesenii</name>
    <dbReference type="NCBI Taxonomy" id="1547597"/>
    <lineage>
        <taxon>Bacteria</taxon>
        <taxon>Pseudomonadati</taxon>
        <taxon>Bacteroidota</taxon>
        <taxon>Bacteroidia</taxon>
        <taxon>Bacteroidales</taxon>
        <taxon>Porphyromonadaceae</taxon>
        <taxon>Sanguibacteroides</taxon>
    </lineage>
</organism>
<dbReference type="GO" id="GO:0030983">
    <property type="term" value="F:mismatched DNA binding"/>
    <property type="evidence" value="ECO:0007669"/>
    <property type="project" value="InterPro"/>
</dbReference>
<comment type="similarity">
    <text evidence="9">Belongs to the DNA mismatch repair MutS family. MutS2 subfamily.</text>
</comment>
<dbReference type="InterPro" id="IPR036187">
    <property type="entry name" value="DNA_mismatch_repair_MutS_sf"/>
</dbReference>
<feature type="compositionally biased region" description="Basic residues" evidence="10">
    <location>
        <begin position="643"/>
        <end position="653"/>
    </location>
</feature>
<dbReference type="GO" id="GO:0045910">
    <property type="term" value="P:negative regulation of DNA recombination"/>
    <property type="evidence" value="ECO:0007669"/>
    <property type="project" value="InterPro"/>
</dbReference>
<accession>A0A0C3RHE0</accession>
<comment type="function">
    <text evidence="9">Endonuclease that is involved in the suppression of homologous recombination and thus may have a key role in the control of bacterial genetic diversity.</text>
</comment>
<sequence length="829" mass="94382">MIYPENFESKIKFDKIRQLISAYCLSDMGKELVDALSFMTDPTAIQAALEETGELMRICQEEDHFPVSFYHDARPFLTRIRVEGLFLEVHELVILKNSLEALNAIIRFFRGKEEKYPRLTAQAGNLQMFPYILQRLDNIISKYGTVKDSASPELNTIRHAIMKKQSGISRRMQTLLQKAQEEGWADKESAVSIRDGRMVIPVPSAFKRKLNGIVHDESATGKTSYIEPTEIIETNNEIRELQLEEKREITRVLKRFADDLRPYIDDLLPAYGFMAFVDFVRAKALFALNLNAIVPVFENTPSMLWYKAKHPLLYLNYKTSGKEVVPLNLEIDEKQRIILISGPNAGGKSVCLQTAGLLQYMFQCGLPVPVEENSKFGIFHKILIDIGDEQSIDNDLSTYSSHLLNMKNFVRYASSDTLILIDEFGTGTEPMLGGAIAEAILNALNDRQVRGVITTHYTNLKHFASSVAGIENGAMLYDTHHMLPLFELEIGKPGSSFAFEIAKKIGLPKEILDEAAGKIGEEHVNFDKHLKEIIRDKRYWEEKRKRIHQNEKRLEEILAKYQKELDEASKLRKEVLKEAKEKARQIIAGANKTIENTIREIKESQAEKERTKTARTAFEQEKERLFDENTEEEERLKRKIEKLKNREKNRRTKGQQQPGQIETSQEDEKEKTVVFKKGDPVKINDNTVGEIIEVNEKTAVVALGALLTTVKLERLTKLSGSQAKKLKQNKPQTGYSNYLENISQKRMSFKPDIDVRGLRGDEALQKVVAFIDEAVMLNMKDLRILHGTGTGALRQIIRDYLKTNPVVGHFADEQIQLGGAGITVIKLDL</sequence>
<evidence type="ECO:0000256" key="2">
    <source>
        <dbReference type="ARBA" id="ARBA00022730"/>
    </source>
</evidence>
<dbReference type="SMART" id="SM00463">
    <property type="entry name" value="SMR"/>
    <property type="match status" value="1"/>
</dbReference>